<dbReference type="EMBL" id="JABFAA010000002">
    <property type="protein sequence ID" value="MBA0676692.1"/>
    <property type="molecule type" value="Genomic_DNA"/>
</dbReference>
<comment type="caution">
    <text evidence="1">The sequence shown here is derived from an EMBL/GenBank/DDBJ whole genome shotgun (WGS) entry which is preliminary data.</text>
</comment>
<evidence type="ECO:0000313" key="1">
    <source>
        <dbReference type="EMBL" id="MBA0676692.1"/>
    </source>
</evidence>
<sequence>MGEGCKLNPTLDMQLQLELPMDGLVVTRSVIAAN</sequence>
<protein>
    <submittedName>
        <fullName evidence="1">Uncharacterized protein</fullName>
    </submittedName>
</protein>
<dbReference type="AlphaFoldDB" id="A0A7J8WP63"/>
<dbReference type="Proteomes" id="UP000593577">
    <property type="component" value="Unassembled WGS sequence"/>
</dbReference>
<proteinExistence type="predicted"/>
<organism evidence="1 2">
    <name type="scientific">Gossypium aridum</name>
    <name type="common">American cotton</name>
    <name type="synonym">Erioxylum aridum</name>
    <dbReference type="NCBI Taxonomy" id="34290"/>
    <lineage>
        <taxon>Eukaryota</taxon>
        <taxon>Viridiplantae</taxon>
        <taxon>Streptophyta</taxon>
        <taxon>Embryophyta</taxon>
        <taxon>Tracheophyta</taxon>
        <taxon>Spermatophyta</taxon>
        <taxon>Magnoliopsida</taxon>
        <taxon>eudicotyledons</taxon>
        <taxon>Gunneridae</taxon>
        <taxon>Pentapetalae</taxon>
        <taxon>rosids</taxon>
        <taxon>malvids</taxon>
        <taxon>Malvales</taxon>
        <taxon>Malvaceae</taxon>
        <taxon>Malvoideae</taxon>
        <taxon>Gossypium</taxon>
    </lineage>
</organism>
<reference evidence="1 2" key="1">
    <citation type="journal article" date="2019" name="Genome Biol. Evol.">
        <title>Insights into the evolution of the New World diploid cottons (Gossypium, subgenus Houzingenia) based on genome sequencing.</title>
        <authorList>
            <person name="Grover C.E."/>
            <person name="Arick M.A. 2nd"/>
            <person name="Thrash A."/>
            <person name="Conover J.L."/>
            <person name="Sanders W.S."/>
            <person name="Peterson D.G."/>
            <person name="Frelichowski J.E."/>
            <person name="Scheffler J.A."/>
            <person name="Scheffler B.E."/>
            <person name="Wendel J.F."/>
        </authorList>
    </citation>
    <scope>NUCLEOTIDE SEQUENCE [LARGE SCALE GENOMIC DNA]</scope>
    <source>
        <strain evidence="1">185</strain>
        <tissue evidence="1">Leaf</tissue>
    </source>
</reference>
<evidence type="ECO:0000313" key="2">
    <source>
        <dbReference type="Proteomes" id="UP000593577"/>
    </source>
</evidence>
<keyword evidence="2" id="KW-1185">Reference proteome</keyword>
<name>A0A7J8WP63_GOSAI</name>
<accession>A0A7J8WP63</accession>
<gene>
    <name evidence="1" type="ORF">Goari_018159</name>
</gene>